<evidence type="ECO:0000256" key="1">
    <source>
        <dbReference type="SAM" id="MobiDB-lite"/>
    </source>
</evidence>
<keyword evidence="3" id="KW-1185">Reference proteome</keyword>
<organism evidence="2 3">
    <name type="scientific">Ridgeia piscesae</name>
    <name type="common">Tubeworm</name>
    <dbReference type="NCBI Taxonomy" id="27915"/>
    <lineage>
        <taxon>Eukaryota</taxon>
        <taxon>Metazoa</taxon>
        <taxon>Spiralia</taxon>
        <taxon>Lophotrochozoa</taxon>
        <taxon>Annelida</taxon>
        <taxon>Polychaeta</taxon>
        <taxon>Sedentaria</taxon>
        <taxon>Canalipalpata</taxon>
        <taxon>Sabellida</taxon>
        <taxon>Siboglinidae</taxon>
        <taxon>Ridgeia</taxon>
    </lineage>
</organism>
<dbReference type="PROSITE" id="PS51257">
    <property type="entry name" value="PROKAR_LIPOPROTEIN"/>
    <property type="match status" value="1"/>
</dbReference>
<protein>
    <submittedName>
        <fullName evidence="2">Uncharacterized protein</fullName>
    </submittedName>
</protein>
<evidence type="ECO:0000313" key="3">
    <source>
        <dbReference type="Proteomes" id="UP001209878"/>
    </source>
</evidence>
<dbReference type="EMBL" id="JAODUO010001461">
    <property type="protein sequence ID" value="KAK2163419.1"/>
    <property type="molecule type" value="Genomic_DNA"/>
</dbReference>
<feature type="region of interest" description="Disordered" evidence="1">
    <location>
        <begin position="232"/>
        <end position="335"/>
    </location>
</feature>
<dbReference type="Proteomes" id="UP001209878">
    <property type="component" value="Unassembled WGS sequence"/>
</dbReference>
<feature type="compositionally biased region" description="Low complexity" evidence="1">
    <location>
        <begin position="232"/>
        <end position="247"/>
    </location>
</feature>
<sequence length="372" mass="39540">MRGREVTGLGMMGTYRSWGGVLLGLGFCLLLACFILCVHAYCIITVDAPEEPPPKSTPPPPLSIDARPNNGFDRSKDAAGFKPSRPELVPLETCFDHHMEASLHAPPPPSYSQCSLNNALAKRREERSHGHGNGHVMQRAISERPSSPIWKEASVETHLSAPNTPSFERGSMWTGELVRTPSNAKARRQNFSKSRTCDWVKETNQAPPAPAPVACSSLPTMCPAARTHAQAAPAGAIDAANPPSSSGRRSRDTGDAARFYVPAFDSSGSLTPDDASAPRSKRSGDYGPQRTDSDVGTPGHVAGGKKSSRPGVFLPGAGGAAGTTQGGATSATQDVSGKVGTAGVYDRQTPPAQYDNMQHVWMHPNRVKHFEV</sequence>
<name>A0AAD9NDP8_RIDPI</name>
<evidence type="ECO:0000313" key="2">
    <source>
        <dbReference type="EMBL" id="KAK2163419.1"/>
    </source>
</evidence>
<dbReference type="AlphaFoldDB" id="A0AAD9NDP8"/>
<proteinExistence type="predicted"/>
<reference evidence="2" key="1">
    <citation type="journal article" date="2023" name="Mol. Biol. Evol.">
        <title>Third-Generation Sequencing Reveals the Adaptive Role of the Epigenome in Three Deep-Sea Polychaetes.</title>
        <authorList>
            <person name="Perez M."/>
            <person name="Aroh O."/>
            <person name="Sun Y."/>
            <person name="Lan Y."/>
            <person name="Juniper S.K."/>
            <person name="Young C.R."/>
            <person name="Angers B."/>
            <person name="Qian P.Y."/>
        </authorList>
    </citation>
    <scope>NUCLEOTIDE SEQUENCE</scope>
    <source>
        <strain evidence="2">R07B-5</strain>
    </source>
</reference>
<gene>
    <name evidence="2" type="ORF">NP493_1461g00018</name>
</gene>
<feature type="compositionally biased region" description="Gly residues" evidence="1">
    <location>
        <begin position="316"/>
        <end position="325"/>
    </location>
</feature>
<feature type="region of interest" description="Disordered" evidence="1">
    <location>
        <begin position="49"/>
        <end position="84"/>
    </location>
</feature>
<accession>A0AAD9NDP8</accession>
<comment type="caution">
    <text evidence="2">The sequence shown here is derived from an EMBL/GenBank/DDBJ whole genome shotgun (WGS) entry which is preliminary data.</text>
</comment>